<dbReference type="RefSeq" id="WP_021315763.1">
    <property type="nucleotide sequence ID" value="NZ_CP046996.1"/>
</dbReference>
<protein>
    <submittedName>
        <fullName evidence="2">Uncharacterized protein</fullName>
    </submittedName>
</protein>
<evidence type="ECO:0000313" key="2">
    <source>
        <dbReference type="EMBL" id="QGZ99273.1"/>
    </source>
</evidence>
<keyword evidence="1" id="KW-1133">Transmembrane helix</keyword>
<reference evidence="2 3" key="1">
    <citation type="submission" date="2019-12" db="EMBL/GenBank/DDBJ databases">
        <title>Sequence classification of anaerobic respiratory reductive dehalogenases: First we see many, then we see few.</title>
        <authorList>
            <person name="Molenda O."/>
            <person name="Puentes Jacome L.A."/>
            <person name="Cao X."/>
            <person name="Nesbo C.L."/>
            <person name="Tang S."/>
            <person name="Morson N."/>
            <person name="Patron J."/>
            <person name="Lomheim L."/>
            <person name="Wishart D.S."/>
            <person name="Edwards E.A."/>
        </authorList>
    </citation>
    <scope>NUCLEOTIDE SEQUENCE [LARGE SCALE GENOMIC DNA]</scope>
    <source>
        <strain evidence="2 3">12DCA</strain>
    </source>
</reference>
<sequence length="92" mass="10834">MLYTSIFLFLLMLTLNFIFKIASVFRLGVPLLYVLLVGALFPNFVQEHEMLTTLIFLALLGLVALSWVAAIRRKIRHRREQKEKQYYEDINT</sequence>
<dbReference type="Proteomes" id="UP000430508">
    <property type="component" value="Chromosome"/>
</dbReference>
<organism evidence="2 3">
    <name type="scientific">Dehalobacter restrictus</name>
    <dbReference type="NCBI Taxonomy" id="55583"/>
    <lineage>
        <taxon>Bacteria</taxon>
        <taxon>Bacillati</taxon>
        <taxon>Bacillota</taxon>
        <taxon>Clostridia</taxon>
        <taxon>Eubacteriales</taxon>
        <taxon>Desulfitobacteriaceae</taxon>
        <taxon>Dehalobacter</taxon>
    </lineage>
</organism>
<feature type="transmembrane region" description="Helical" evidence="1">
    <location>
        <begin position="6"/>
        <end position="22"/>
    </location>
</feature>
<evidence type="ECO:0000256" key="1">
    <source>
        <dbReference type="SAM" id="Phobius"/>
    </source>
</evidence>
<keyword evidence="1" id="KW-0472">Membrane</keyword>
<accession>A0A857DDG6</accession>
<evidence type="ECO:0000313" key="3">
    <source>
        <dbReference type="Proteomes" id="UP000430508"/>
    </source>
</evidence>
<name>A0A857DDG6_9FIRM</name>
<proteinExistence type="predicted"/>
<feature type="transmembrane region" description="Helical" evidence="1">
    <location>
        <begin position="51"/>
        <end position="71"/>
    </location>
</feature>
<gene>
    <name evidence="2" type="ORF">GQ588_00605</name>
</gene>
<keyword evidence="1" id="KW-0812">Transmembrane</keyword>
<dbReference type="EMBL" id="CP046996">
    <property type="protein sequence ID" value="QGZ99273.1"/>
    <property type="molecule type" value="Genomic_DNA"/>
</dbReference>
<dbReference type="AlphaFoldDB" id="A0A857DDG6"/>